<evidence type="ECO:0000256" key="21">
    <source>
        <dbReference type="PROSITE-ProRule" id="PRU10141"/>
    </source>
</evidence>
<keyword evidence="10" id="KW-0732">Signal</keyword>
<sequence length="1019" mass="113042">MAKLYLKLFPKLVSSLAVLLLLCQYGYVVCKATGFSNSSRLPDGEARALEELLTTLQWGFHPNSLLPCPSNPEYIKCDCTDEKSTVCHVTRLTLPDQDLTGQINASALASLVHLKAIDLSKNKLHGSIPLTLWNLSSLTRLDLSTNFLSGSIPPSLGNLSSLEYLRLSRNFLTGSIPLSMRNLTKLRHLSLSSNMLSGQIPKELGDLSNLRYMYLDFNELTGQLPPELGRLRSLYVLELGSNNLSGELQGNYSNFSSDQLAWFSVAGNRLTGQVPSFIANWTELSYLSLSGNDFGELPLELFFNMSNLRYLFVSDVNISVFPKKANIKKIRYLMIRNCSLSGGIPSYIGDWSSLTYLDLSFNNLTGGIPDSMKKLNLSKMFLTGNMLNGPVPSWVPDNIKDKADLSYNNFDDGPKKGEGKLNIEPNRNSIRDLTDKCGGKPKYDSLYIDCGGEGTVFDGKEFEADSATSNYYSAPRKNWAYSCSGDFGSKTYDSSDYIKNVDCGVCDSAATQLYNSTRLCPLSLTYYGFCLFKGNYTVKLYFAETVYQSDEDYSNLGKRVFDVYIQGKRELKDFNIKEMVSGTNKTWTRNFTAYVGDDHLLTIHFFRAGKGTFLEPRFFNSPAALSLNGPLVSGISVTANFKVRTGLSPSQIAGITAGSVFASLLLSAYMWKMGLLQKSYLDDITIQVQGDQGDGESFTPKEIIDATRKFSPKMEIGRGRFGIVYEAELPNERKLAVMKISPRNSKQQGKDELQGEISKLKSLDHENLVQLLGGYSNKDLHLLVNEYMQKGSLQRALFEPNSTTTLDWKARFDICLGIARGLKYLHEEKRIVHGNINPSNIMLDNSLTAKLSAFGLATLCDEEDPFMNIEAKESRVYIAPEYSMGKAIDTVKADVYSFGVVLLEIVSGTVSAEYTPNQEEAKFLLDKASVLHDEGRILDLVDQKLASSYDRKQALTVLHLAMKCVNLSPTLRPKMSEVVSVLEAEISPQQISEGDDTPSANSGGLYDAFSRVLEIDPIS</sequence>
<dbReference type="Proteomes" id="UP000694918">
    <property type="component" value="Unplaced"/>
</dbReference>
<accession>A0AAJ6V2W1</accession>
<dbReference type="GO" id="GO:0005524">
    <property type="term" value="F:ATP binding"/>
    <property type="evidence" value="ECO:0007669"/>
    <property type="project" value="UniProtKB-UniRule"/>
</dbReference>
<evidence type="ECO:0000259" key="22">
    <source>
        <dbReference type="PROSITE" id="PS50011"/>
    </source>
</evidence>
<dbReference type="Pfam" id="PF11721">
    <property type="entry name" value="Malectin"/>
    <property type="match status" value="1"/>
</dbReference>
<gene>
    <name evidence="24" type="primary">LOC105136519</name>
</gene>
<keyword evidence="11" id="KW-0677">Repeat</keyword>
<keyword evidence="6" id="KW-0597">Phosphoprotein</keyword>
<dbReference type="Pfam" id="PF00560">
    <property type="entry name" value="LRR_1"/>
    <property type="match status" value="1"/>
</dbReference>
<comment type="subcellular location">
    <subcellularLocation>
        <location evidence="2">Membrane</location>
        <topology evidence="2">Single-pass type I membrane protein</topology>
    </subcellularLocation>
    <subcellularLocation>
        <location evidence="1">Secreted</location>
        <location evidence="1">Cell wall</location>
    </subcellularLocation>
</comment>
<keyword evidence="4" id="KW-0134">Cell wall</keyword>
<dbReference type="AlphaFoldDB" id="A0AAJ6V2W1"/>
<dbReference type="EC" id="2.7.11.1" evidence="3"/>
<evidence type="ECO:0000256" key="6">
    <source>
        <dbReference type="ARBA" id="ARBA00022553"/>
    </source>
</evidence>
<reference evidence="24" key="1">
    <citation type="submission" date="2025-08" db="UniProtKB">
        <authorList>
            <consortium name="RefSeq"/>
        </authorList>
    </citation>
    <scope>IDENTIFICATION</scope>
</reference>
<dbReference type="Gene3D" id="1.10.510.10">
    <property type="entry name" value="Transferase(Phosphotransferase) domain 1"/>
    <property type="match status" value="1"/>
</dbReference>
<feature type="binding site" evidence="21">
    <location>
        <position position="739"/>
    </location>
    <ligand>
        <name>ATP</name>
        <dbReference type="ChEBI" id="CHEBI:30616"/>
    </ligand>
</feature>
<evidence type="ECO:0000256" key="19">
    <source>
        <dbReference type="ARBA" id="ARBA00047899"/>
    </source>
</evidence>
<dbReference type="InterPro" id="IPR017441">
    <property type="entry name" value="Protein_kinase_ATP_BS"/>
</dbReference>
<evidence type="ECO:0000256" key="14">
    <source>
        <dbReference type="ARBA" id="ARBA00022989"/>
    </source>
</evidence>
<organism evidence="23 24">
    <name type="scientific">Populus euphratica</name>
    <name type="common">Euphrates poplar</name>
    <dbReference type="NCBI Taxonomy" id="75702"/>
    <lineage>
        <taxon>Eukaryota</taxon>
        <taxon>Viridiplantae</taxon>
        <taxon>Streptophyta</taxon>
        <taxon>Embryophyta</taxon>
        <taxon>Tracheophyta</taxon>
        <taxon>Spermatophyta</taxon>
        <taxon>Magnoliopsida</taxon>
        <taxon>eudicotyledons</taxon>
        <taxon>Gunneridae</taxon>
        <taxon>Pentapetalae</taxon>
        <taxon>rosids</taxon>
        <taxon>fabids</taxon>
        <taxon>Malpighiales</taxon>
        <taxon>Salicaceae</taxon>
        <taxon>Saliceae</taxon>
        <taxon>Populus</taxon>
    </lineage>
</organism>
<dbReference type="Pfam" id="PF23598">
    <property type="entry name" value="LRR_14"/>
    <property type="match status" value="1"/>
</dbReference>
<dbReference type="InterPro" id="IPR001611">
    <property type="entry name" value="Leu-rich_rpt"/>
</dbReference>
<keyword evidence="15" id="KW-0472">Membrane</keyword>
<comment type="catalytic activity">
    <reaction evidence="20">
        <text>L-seryl-[protein] + ATP = O-phospho-L-seryl-[protein] + ADP + H(+)</text>
        <dbReference type="Rhea" id="RHEA:17989"/>
        <dbReference type="Rhea" id="RHEA-COMP:9863"/>
        <dbReference type="Rhea" id="RHEA-COMP:11604"/>
        <dbReference type="ChEBI" id="CHEBI:15378"/>
        <dbReference type="ChEBI" id="CHEBI:29999"/>
        <dbReference type="ChEBI" id="CHEBI:30616"/>
        <dbReference type="ChEBI" id="CHEBI:83421"/>
        <dbReference type="ChEBI" id="CHEBI:456216"/>
        <dbReference type="EC" id="2.7.11.1"/>
    </reaction>
</comment>
<dbReference type="InterPro" id="IPR032675">
    <property type="entry name" value="LRR_dom_sf"/>
</dbReference>
<dbReference type="SUPFAM" id="SSF56112">
    <property type="entry name" value="Protein kinase-like (PK-like)"/>
    <property type="match status" value="1"/>
</dbReference>
<dbReference type="InterPro" id="IPR021720">
    <property type="entry name" value="Malectin_dom"/>
</dbReference>
<proteinExistence type="inferred from homology"/>
<comment type="catalytic activity">
    <reaction evidence="19">
        <text>L-threonyl-[protein] + ATP = O-phospho-L-threonyl-[protein] + ADP + H(+)</text>
        <dbReference type="Rhea" id="RHEA:46608"/>
        <dbReference type="Rhea" id="RHEA-COMP:11060"/>
        <dbReference type="Rhea" id="RHEA-COMP:11605"/>
        <dbReference type="ChEBI" id="CHEBI:15378"/>
        <dbReference type="ChEBI" id="CHEBI:30013"/>
        <dbReference type="ChEBI" id="CHEBI:30616"/>
        <dbReference type="ChEBI" id="CHEBI:61977"/>
        <dbReference type="ChEBI" id="CHEBI:456216"/>
        <dbReference type="EC" id="2.7.11.1"/>
    </reaction>
</comment>
<dbReference type="GO" id="GO:0004674">
    <property type="term" value="F:protein serine/threonine kinase activity"/>
    <property type="evidence" value="ECO:0007669"/>
    <property type="project" value="UniProtKB-KW"/>
</dbReference>
<keyword evidence="12 21" id="KW-0547">Nucleotide-binding</keyword>
<dbReference type="InterPro" id="IPR051824">
    <property type="entry name" value="LRR_Rcpt-Like_S/T_Kinase"/>
</dbReference>
<dbReference type="SUPFAM" id="SSF52058">
    <property type="entry name" value="L domain-like"/>
    <property type="match status" value="1"/>
</dbReference>
<evidence type="ECO:0000256" key="20">
    <source>
        <dbReference type="ARBA" id="ARBA00048679"/>
    </source>
</evidence>
<evidence type="ECO:0000313" key="24">
    <source>
        <dbReference type="RefSeq" id="XP_011040213.1"/>
    </source>
</evidence>
<dbReference type="InterPro" id="IPR003591">
    <property type="entry name" value="Leu-rich_rpt_typical-subtyp"/>
</dbReference>
<evidence type="ECO:0000256" key="4">
    <source>
        <dbReference type="ARBA" id="ARBA00022512"/>
    </source>
</evidence>
<dbReference type="PROSITE" id="PS00107">
    <property type="entry name" value="PROTEIN_KINASE_ATP"/>
    <property type="match status" value="1"/>
</dbReference>
<evidence type="ECO:0000256" key="3">
    <source>
        <dbReference type="ARBA" id="ARBA00012513"/>
    </source>
</evidence>
<dbReference type="InterPro" id="IPR011009">
    <property type="entry name" value="Kinase-like_dom_sf"/>
</dbReference>
<dbReference type="FunFam" id="3.80.10.10:FF:000400">
    <property type="entry name" value="Nuclear pore complex protein NUP107"/>
    <property type="match status" value="1"/>
</dbReference>
<keyword evidence="4" id="KW-0964">Secreted</keyword>
<dbReference type="KEGG" id="peu:105136519"/>
<keyword evidence="5" id="KW-0723">Serine/threonine-protein kinase</keyword>
<comment type="similarity">
    <text evidence="18">Belongs to the polygalacturonase-inhibiting protein family.</text>
</comment>
<dbReference type="InterPro" id="IPR055414">
    <property type="entry name" value="LRR_R13L4/SHOC2-like"/>
</dbReference>
<keyword evidence="13 21" id="KW-0067">ATP-binding</keyword>
<evidence type="ECO:0000256" key="17">
    <source>
        <dbReference type="ARBA" id="ARBA00023180"/>
    </source>
</evidence>
<keyword evidence="14" id="KW-1133">Transmembrane helix</keyword>
<evidence type="ECO:0000256" key="12">
    <source>
        <dbReference type="ARBA" id="ARBA00022741"/>
    </source>
</evidence>
<keyword evidence="23" id="KW-1185">Reference proteome</keyword>
<dbReference type="GO" id="GO:0016020">
    <property type="term" value="C:membrane"/>
    <property type="evidence" value="ECO:0007669"/>
    <property type="project" value="UniProtKB-SubCell"/>
</dbReference>
<keyword evidence="7" id="KW-0433">Leucine-rich repeat</keyword>
<evidence type="ECO:0000256" key="2">
    <source>
        <dbReference type="ARBA" id="ARBA00004479"/>
    </source>
</evidence>
<dbReference type="PROSITE" id="PS50011">
    <property type="entry name" value="PROTEIN_KINASE_DOM"/>
    <property type="match status" value="1"/>
</dbReference>
<feature type="domain" description="Protein kinase" evidence="22">
    <location>
        <begin position="710"/>
        <end position="986"/>
    </location>
</feature>
<evidence type="ECO:0000256" key="10">
    <source>
        <dbReference type="ARBA" id="ARBA00022729"/>
    </source>
</evidence>
<evidence type="ECO:0000256" key="7">
    <source>
        <dbReference type="ARBA" id="ARBA00022614"/>
    </source>
</evidence>
<dbReference type="GeneID" id="105136519"/>
<dbReference type="RefSeq" id="XP_011040213.1">
    <property type="nucleotide sequence ID" value="XM_011041911.1"/>
</dbReference>
<evidence type="ECO:0000256" key="18">
    <source>
        <dbReference type="ARBA" id="ARBA00038043"/>
    </source>
</evidence>
<protein>
    <recommendedName>
        <fullName evidence="3">non-specific serine/threonine protein kinase</fullName>
        <ecNumber evidence="3">2.7.11.1</ecNumber>
    </recommendedName>
</protein>
<evidence type="ECO:0000256" key="11">
    <source>
        <dbReference type="ARBA" id="ARBA00022737"/>
    </source>
</evidence>
<evidence type="ECO:0000256" key="8">
    <source>
        <dbReference type="ARBA" id="ARBA00022679"/>
    </source>
</evidence>
<evidence type="ECO:0000256" key="13">
    <source>
        <dbReference type="ARBA" id="ARBA00022840"/>
    </source>
</evidence>
<keyword evidence="16" id="KW-0675">Receptor</keyword>
<dbReference type="Gene3D" id="2.60.120.430">
    <property type="entry name" value="Galactose-binding lectin"/>
    <property type="match status" value="1"/>
</dbReference>
<dbReference type="InterPro" id="IPR000719">
    <property type="entry name" value="Prot_kinase_dom"/>
</dbReference>
<dbReference type="Gene3D" id="3.30.200.20">
    <property type="entry name" value="Phosphorylase Kinase, domain 1"/>
    <property type="match status" value="1"/>
</dbReference>
<dbReference type="Gene3D" id="3.80.10.10">
    <property type="entry name" value="Ribonuclease Inhibitor"/>
    <property type="match status" value="3"/>
</dbReference>
<keyword evidence="9" id="KW-0812">Transmembrane</keyword>
<dbReference type="FunFam" id="1.10.510.10:FF:000769">
    <property type="entry name" value="Uncharacterized protein"/>
    <property type="match status" value="1"/>
</dbReference>
<dbReference type="SMART" id="SM00369">
    <property type="entry name" value="LRR_TYP"/>
    <property type="match status" value="5"/>
</dbReference>
<name>A0AAJ6V2W1_POPEU</name>
<dbReference type="PANTHER" id="PTHR48006:SF48">
    <property type="entry name" value="PROTEIN KINASE DOMAIN-CONTAINING PROTEIN"/>
    <property type="match status" value="1"/>
</dbReference>
<evidence type="ECO:0000256" key="5">
    <source>
        <dbReference type="ARBA" id="ARBA00022527"/>
    </source>
</evidence>
<dbReference type="PANTHER" id="PTHR48006">
    <property type="entry name" value="LEUCINE-RICH REPEAT-CONTAINING PROTEIN DDB_G0281931-RELATED"/>
    <property type="match status" value="1"/>
</dbReference>
<evidence type="ECO:0000313" key="23">
    <source>
        <dbReference type="Proteomes" id="UP000694918"/>
    </source>
</evidence>
<dbReference type="InterPro" id="IPR001245">
    <property type="entry name" value="Ser-Thr/Tyr_kinase_cat_dom"/>
</dbReference>
<dbReference type="FunFam" id="3.30.200.20:FF:000649">
    <property type="entry name" value="Uncharacterized protein"/>
    <property type="match status" value="1"/>
</dbReference>
<evidence type="ECO:0000256" key="16">
    <source>
        <dbReference type="ARBA" id="ARBA00023170"/>
    </source>
</evidence>
<dbReference type="Pfam" id="PF07714">
    <property type="entry name" value="PK_Tyr_Ser-Thr"/>
    <property type="match status" value="1"/>
</dbReference>
<evidence type="ECO:0000256" key="1">
    <source>
        <dbReference type="ARBA" id="ARBA00004191"/>
    </source>
</evidence>
<keyword evidence="8" id="KW-0808">Transferase</keyword>
<keyword evidence="5" id="KW-0418">Kinase</keyword>
<keyword evidence="17" id="KW-0325">Glycoprotein</keyword>
<evidence type="ECO:0000256" key="15">
    <source>
        <dbReference type="ARBA" id="ARBA00023136"/>
    </source>
</evidence>
<evidence type="ECO:0000256" key="9">
    <source>
        <dbReference type="ARBA" id="ARBA00022692"/>
    </source>
</evidence>